<protein>
    <recommendedName>
        <fullName evidence="4">YbaB/EbfC family DNA-binding protein</fullName>
    </recommendedName>
</protein>
<feature type="compositionally biased region" description="Basic residues" evidence="1">
    <location>
        <begin position="13"/>
        <end position="25"/>
    </location>
</feature>
<feature type="region of interest" description="Disordered" evidence="1">
    <location>
        <begin position="264"/>
        <end position="283"/>
    </location>
</feature>
<evidence type="ECO:0000256" key="1">
    <source>
        <dbReference type="SAM" id="MobiDB-lite"/>
    </source>
</evidence>
<keyword evidence="3" id="KW-1185">Reference proteome</keyword>
<comment type="caution">
    <text evidence="2">The sequence shown here is derived from an EMBL/GenBank/DDBJ whole genome shotgun (WGS) entry which is preliminary data.</text>
</comment>
<evidence type="ECO:0000313" key="3">
    <source>
        <dbReference type="Proteomes" id="UP000248333"/>
    </source>
</evidence>
<dbReference type="Proteomes" id="UP000248333">
    <property type="component" value="Unassembled WGS sequence"/>
</dbReference>
<dbReference type="InterPro" id="IPR036894">
    <property type="entry name" value="YbaB-like_sf"/>
</dbReference>
<gene>
    <name evidence="2" type="ORF">C7C45_16525</name>
</gene>
<dbReference type="Gene3D" id="3.30.1310.10">
    <property type="entry name" value="Nucleoid-associated protein YbaB-like domain"/>
    <property type="match status" value="1"/>
</dbReference>
<accession>A0A318NHT7</accession>
<dbReference type="Pfam" id="PF02575">
    <property type="entry name" value="YbaB_DNA_bd"/>
    <property type="match status" value="1"/>
</dbReference>
<name>A0A318NHT7_9ACTN</name>
<dbReference type="SUPFAM" id="SSF82607">
    <property type="entry name" value="YbaB-like"/>
    <property type="match status" value="1"/>
</dbReference>
<reference evidence="2 3" key="1">
    <citation type="submission" date="2018-03" db="EMBL/GenBank/DDBJ databases">
        <title>Bioinformatic expansion and discovery of thiopeptide antibiotics.</title>
        <authorList>
            <person name="Schwalen C.J."/>
            <person name="Hudson G.A."/>
            <person name="Mitchell D.A."/>
        </authorList>
    </citation>
    <scope>NUCLEOTIDE SEQUENCE [LARGE SCALE GENOMIC DNA]</scope>
    <source>
        <strain evidence="2 3">NRRL 8041</strain>
    </source>
</reference>
<dbReference type="GO" id="GO:0003677">
    <property type="term" value="F:DNA binding"/>
    <property type="evidence" value="ECO:0007669"/>
    <property type="project" value="InterPro"/>
</dbReference>
<feature type="region of interest" description="Disordered" evidence="1">
    <location>
        <begin position="1"/>
        <end position="31"/>
    </location>
</feature>
<evidence type="ECO:0000313" key="2">
    <source>
        <dbReference type="EMBL" id="PYC69285.1"/>
    </source>
</evidence>
<sequence length="283" mass="30676">MRLGPAWAPPWSRKQRVRAGRRRRAAGGDVQTFPDPYGSWRASLTPGYMRSVARRLPPTGIFLHSFSATPRRRFAPQVMPNDNSRPSAPAPTTRASCERQRAGPAFRRTPYRRAPAYRDCAAPHRCPPRCGRQPSHGGGLMAQFPGGDFEGATERFVDSWAAGISERAARAQELSERVAAMSATAEGAHGAVQVTVASSGAMTDLRLDDRVLRWRADEIAAEVLSVMRRAQGRLPAQVAEAAAATVGADSETARAVVGSYESRFPEVAEETDPGYPPRGGRGR</sequence>
<evidence type="ECO:0008006" key="4">
    <source>
        <dbReference type="Google" id="ProtNLM"/>
    </source>
</evidence>
<proteinExistence type="predicted"/>
<organism evidence="2 3">
    <name type="scientific">Micromonospora arborensis</name>
    <dbReference type="NCBI Taxonomy" id="2116518"/>
    <lineage>
        <taxon>Bacteria</taxon>
        <taxon>Bacillati</taxon>
        <taxon>Actinomycetota</taxon>
        <taxon>Actinomycetes</taxon>
        <taxon>Micromonosporales</taxon>
        <taxon>Micromonosporaceae</taxon>
        <taxon>Micromonospora</taxon>
    </lineage>
</organism>
<dbReference type="InterPro" id="IPR004401">
    <property type="entry name" value="YbaB/EbfC"/>
</dbReference>
<feature type="region of interest" description="Disordered" evidence="1">
    <location>
        <begin position="75"/>
        <end position="103"/>
    </location>
</feature>
<dbReference type="OrthoDB" id="3296761at2"/>
<dbReference type="EMBL" id="PYBV01000019">
    <property type="protein sequence ID" value="PYC69285.1"/>
    <property type="molecule type" value="Genomic_DNA"/>
</dbReference>
<dbReference type="AlphaFoldDB" id="A0A318NHT7"/>